<dbReference type="SUPFAM" id="SSF48403">
    <property type="entry name" value="Ankyrin repeat"/>
    <property type="match status" value="1"/>
</dbReference>
<organism evidence="1">
    <name type="scientific">Leptocylindrus danicus</name>
    <dbReference type="NCBI Taxonomy" id="163516"/>
    <lineage>
        <taxon>Eukaryota</taxon>
        <taxon>Sar</taxon>
        <taxon>Stramenopiles</taxon>
        <taxon>Ochrophyta</taxon>
        <taxon>Bacillariophyta</taxon>
        <taxon>Coscinodiscophyceae</taxon>
        <taxon>Chaetocerotophycidae</taxon>
        <taxon>Leptocylindrales</taxon>
        <taxon>Leptocylindraceae</taxon>
        <taxon>Leptocylindrus</taxon>
    </lineage>
</organism>
<dbReference type="AlphaFoldDB" id="A0A7S2K598"/>
<gene>
    <name evidence="1" type="ORF">LDAN0321_LOCUS5624</name>
</gene>
<reference evidence="1" key="1">
    <citation type="submission" date="2021-01" db="EMBL/GenBank/DDBJ databases">
        <authorList>
            <person name="Corre E."/>
            <person name="Pelletier E."/>
            <person name="Niang G."/>
            <person name="Scheremetjew M."/>
            <person name="Finn R."/>
            <person name="Kale V."/>
            <person name="Holt S."/>
            <person name="Cochrane G."/>
            <person name="Meng A."/>
            <person name="Brown T."/>
            <person name="Cohen L."/>
        </authorList>
    </citation>
    <scope>NUCLEOTIDE SEQUENCE</scope>
    <source>
        <strain evidence="1">B650</strain>
    </source>
</reference>
<accession>A0A7S2K598</accession>
<protein>
    <submittedName>
        <fullName evidence="1">Uncharacterized protein</fullName>
    </submittedName>
</protein>
<proteinExistence type="predicted"/>
<sequence length="333" mass="37537">MTRGQLYSVPMNLSGLVYLGMHERAIDRCRTHPEEVSQFFDQSILRHGGDTFISVLYWMCNHGDKEIPIDLLKVMLEINPEVVGWCGKQGHSLCGTALSVVVKRLFSFNVMGEDARTWIENLSEALRLMLEAKPEGASIAASDYPGTLPLNEALRCNGLARTAPSHFISSFRNLFNAYPDAVSCRNRQGRFSLHIACIYNRHYAKEASGFIFSLLLGAYPNAAKERDSYEKFPLHYQLDFESQIETNRVLDAHSLAALDLLLPAASQCNVLLGADDKDRTPFGHVCQTIMELEESNRDDQRQKLEALALLKMSMCFLLLKEKPEVVNFLNQES</sequence>
<name>A0A7S2K598_9STRA</name>
<dbReference type="Gene3D" id="1.25.40.20">
    <property type="entry name" value="Ankyrin repeat-containing domain"/>
    <property type="match status" value="1"/>
</dbReference>
<evidence type="ECO:0000313" key="1">
    <source>
        <dbReference type="EMBL" id="CAD9566776.1"/>
    </source>
</evidence>
<dbReference type="InterPro" id="IPR036770">
    <property type="entry name" value="Ankyrin_rpt-contain_sf"/>
</dbReference>
<dbReference type="EMBL" id="HBGY01008920">
    <property type="protein sequence ID" value="CAD9566776.1"/>
    <property type="molecule type" value="Transcribed_RNA"/>
</dbReference>